<name>A0A2V1JZD0_9BURK</name>
<dbReference type="InterPro" id="IPR036895">
    <property type="entry name" value="Uracil-DNA_glycosylase-like_sf"/>
</dbReference>
<dbReference type="InterPro" id="IPR005122">
    <property type="entry name" value="Uracil-DNA_glycosylase-like"/>
</dbReference>
<dbReference type="SUPFAM" id="SSF52141">
    <property type="entry name" value="Uracil-DNA glycosylase-like"/>
    <property type="match status" value="1"/>
</dbReference>
<dbReference type="AlphaFoldDB" id="A0A2V1JZD0"/>
<evidence type="ECO:0000313" key="3">
    <source>
        <dbReference type="Proteomes" id="UP000245212"/>
    </source>
</evidence>
<dbReference type="RefSeq" id="WP_109062323.1">
    <property type="nucleotide sequence ID" value="NZ_QETA01000005.1"/>
</dbReference>
<sequence>MTSATNASSSYSFAPVEAPQARLLVLGSMPGVQSLRAGQYYAHPRNAFWRIMMHALVPDADAQVPLPAYAQRLAWLQANGIVLWDVLQYCERPGSLDAAIRRDSMVFNDFAGLLARHPGIVRICFNGAAACDLFERHVAPGLLAAGCLPPDRRRLPSTSPAHAGMSFEDKQRLWCEALI</sequence>
<evidence type="ECO:0000313" key="2">
    <source>
        <dbReference type="EMBL" id="PWF22083.1"/>
    </source>
</evidence>
<dbReference type="NCBIfam" id="TIGR04274">
    <property type="entry name" value="hypoxanDNAglyco"/>
    <property type="match status" value="1"/>
</dbReference>
<dbReference type="Proteomes" id="UP000245212">
    <property type="component" value="Unassembled WGS sequence"/>
</dbReference>
<comment type="caution">
    <text evidence="2">The sequence shown here is derived from an EMBL/GenBank/DDBJ whole genome shotgun (WGS) entry which is preliminary data.</text>
</comment>
<protein>
    <submittedName>
        <fullName evidence="2">DNA-deoxyinosine glycosylase</fullName>
    </submittedName>
</protein>
<dbReference type="Pfam" id="PF03167">
    <property type="entry name" value="UDG"/>
    <property type="match status" value="1"/>
</dbReference>
<keyword evidence="3" id="KW-1185">Reference proteome</keyword>
<reference evidence="3" key="1">
    <citation type="submission" date="2018-05" db="EMBL/GenBank/DDBJ databases">
        <authorList>
            <person name="Li Y."/>
        </authorList>
    </citation>
    <scope>NUCLEOTIDE SEQUENCE [LARGE SCALE GENOMIC DNA]</scope>
    <source>
        <strain evidence="3">3d-2-2</strain>
    </source>
</reference>
<evidence type="ECO:0000259" key="1">
    <source>
        <dbReference type="SMART" id="SM00986"/>
    </source>
</evidence>
<proteinExistence type="predicted"/>
<gene>
    <name evidence="2" type="ORF">DD235_11905</name>
</gene>
<dbReference type="SMART" id="SM00986">
    <property type="entry name" value="UDG"/>
    <property type="match status" value="1"/>
</dbReference>
<dbReference type="EMBL" id="QETA01000005">
    <property type="protein sequence ID" value="PWF22083.1"/>
    <property type="molecule type" value="Genomic_DNA"/>
</dbReference>
<dbReference type="InterPro" id="IPR026353">
    <property type="entry name" value="Hypoxan-DNA_Glyclase"/>
</dbReference>
<organism evidence="2 3">
    <name type="scientific">Corticimicrobacter populi</name>
    <dbReference type="NCBI Taxonomy" id="2175229"/>
    <lineage>
        <taxon>Bacteria</taxon>
        <taxon>Pseudomonadati</taxon>
        <taxon>Pseudomonadota</taxon>
        <taxon>Betaproteobacteria</taxon>
        <taxon>Burkholderiales</taxon>
        <taxon>Alcaligenaceae</taxon>
        <taxon>Corticimicrobacter</taxon>
    </lineage>
</organism>
<dbReference type="Gene3D" id="3.40.470.10">
    <property type="entry name" value="Uracil-DNA glycosylase-like domain"/>
    <property type="match status" value="1"/>
</dbReference>
<accession>A0A2V1JZD0</accession>
<dbReference type="CDD" id="cd10032">
    <property type="entry name" value="UDG-F6_HDG"/>
    <property type="match status" value="1"/>
</dbReference>
<feature type="domain" description="Uracil-DNA glycosylase-like" evidence="1">
    <location>
        <begin position="14"/>
        <end position="178"/>
    </location>
</feature>
<dbReference type="SMART" id="SM00987">
    <property type="entry name" value="UreE_C"/>
    <property type="match status" value="1"/>
</dbReference>